<keyword evidence="1" id="KW-0732">Signal</keyword>
<dbReference type="STRING" id="1177154.Y5S_00096"/>
<dbReference type="OrthoDB" id="6071517at2"/>
<feature type="signal peptide" evidence="1">
    <location>
        <begin position="1"/>
        <end position="23"/>
    </location>
</feature>
<proteinExistence type="predicted"/>
<accession>A0A095SPZ7</accession>
<dbReference type="SUPFAM" id="SSF51126">
    <property type="entry name" value="Pectin lyase-like"/>
    <property type="match status" value="1"/>
</dbReference>
<dbReference type="NCBIfam" id="NF041518">
    <property type="entry name" value="choice_anch_Q"/>
    <property type="match status" value="1"/>
</dbReference>
<comment type="caution">
    <text evidence="2">The sequence shown here is derived from an EMBL/GenBank/DDBJ whole genome shotgun (WGS) entry which is preliminary data.</text>
</comment>
<evidence type="ECO:0000256" key="1">
    <source>
        <dbReference type="SAM" id="SignalP"/>
    </source>
</evidence>
<feature type="chain" id="PRO_5001909548" evidence="1">
    <location>
        <begin position="24"/>
        <end position="1501"/>
    </location>
</feature>
<evidence type="ECO:0000313" key="2">
    <source>
        <dbReference type="EMBL" id="KGD66429.1"/>
    </source>
</evidence>
<dbReference type="InterPro" id="IPR059226">
    <property type="entry name" value="Choice_anch_Q_dom"/>
</dbReference>
<protein>
    <submittedName>
        <fullName evidence="2">Polymorphic outer membrane protein</fullName>
    </submittedName>
</protein>
<dbReference type="EMBL" id="ARXV01000001">
    <property type="protein sequence ID" value="KGD66429.1"/>
    <property type="molecule type" value="Genomic_DNA"/>
</dbReference>
<dbReference type="PATRIC" id="fig|1177154.3.peg.99"/>
<evidence type="ECO:0000313" key="3">
    <source>
        <dbReference type="Proteomes" id="UP000029444"/>
    </source>
</evidence>
<keyword evidence="3" id="KW-1185">Reference proteome</keyword>
<name>A0A095SPZ7_9GAMM</name>
<sequence>MRHLGLWQSLAGCSLLFAASSHATVYNINSTSDPEVIVEAVDNDASDPAWDAGTEWQVTYISGAKDGFCSLREAVLASNYRISIDGCAAGTGTDSIRLRENSTYLLEHGSLSVGSGQRIVYEYAPDPDDSDKEIIVGAEIEDQPAQIAITIQLDAFEDALDKVRPIISASSNSRVFIVDEGGVLSLANVELIDGNAAGPDADSNIADSNGGLIRAIGPVIVNSNVRLAGGEADNGGAVYMSEGSGMAFQTGGHFENNLAHQMGSVIATSDTFNGSIIGYDFYMANNQAGGGVDAGVIYLAGGDPGADAIPEDTSVVPPIPAVPAVPAVRIGLELGNGTITGNTGGVINVVSKNYTSALVNMTIAFNDGVALTLEETVFNDPADAEITDNILHTVMVGNSDGACAGPGLVDGTAVNAAAQARLLYTITDDDTNCPKPEDWELGINVTDEPNQAEEDVFLGEGRVACTIGIKGAGACLPMSAEEIDGPYPGFLPNPLPAAVEANPLAIPGAPSLFDRANPENVSTDLCESTDNRGKTRGGAGGRCDVGAVEFLRAQAQPEEVLLVSGQSVLADVVANDLNDTEIDCFRLNDIVVSEGTCSIGDTACIEQAVLDRCLTVIEFPSLGSAVPVIDSNGYPKIRYTPSSNFHGVDQIRYLVDKDAFFGGADLGQNQDEITNFFAEPASGLTEKESIGSLGGFMGLMIVLAGVARRLRGGLRGLAAVAMLAAAAQTQAVEIKVNSLADHVPPIKNDGRCTLREALLNAGEAGSPDCAYGGNSTDTILLPAGDIQLVDTLIVQGGGVEIVGKGAYEDPNDDEDDTLTRILGDGSFRLFEVRPPNGSSGHPSVLFQFLTLEKGFASGNGTDGAGSGAVIITGGSVIFDRVRILDNEAEANGGVVFIRANAGNQKLLSFNRSFVSGNVAGVSGGVMSSEARNETFKMALVDSTFHNNSATQQGGVLDVNMPAGELQIANSTFVSNSVAAGTGVGSVLELGELTVNANIMNSTFLDNTGGSAIDLGDAASEVRMSNSAYFNSGDTCSSGATTLLESEYNAYSGLACVADTASTTDQSSTGVASLETSLSSLEGEGVAGDYLPPYLAIANAPTDLVLVDMGNDQADPASGTSSVMACRATDLRGIARTAGERCDVGAFEYQQITADDDEGSNQNTPSSQVPVDILANDLPSDNAEFALLDETGTPVKFDLYKFTFEHAEWDTSVDPEKYVGTNEEYVQDDSLDGEPTLFTLASSDASLDGATLQFVWLYYNENRSGYDLKCGEPIPSHIISANPSLFEPGDVADECVVLFTPPAVPEFDDRLCASTSEDPLEVAFLYSFIDSAGEQSNEATAVMTIKDKPPTMKGQSVLNQPGKKVVFKLDIEDPDTPDAPIDWTRYDITVASEPSFAKRDEDGQTLGTGLIIEDRYDADSLPHSDPADADRRAIVTYVPDSNYNTFKDVFTLKVEDMLCGGSSQQVRFTISYENEETSAGSGSMGWMILGSLVLLLRRRFAA</sequence>
<organism evidence="2 3">
    <name type="scientific">Alcanivorax nanhaiticus</name>
    <dbReference type="NCBI Taxonomy" id="1177154"/>
    <lineage>
        <taxon>Bacteria</taxon>
        <taxon>Pseudomonadati</taxon>
        <taxon>Pseudomonadota</taxon>
        <taxon>Gammaproteobacteria</taxon>
        <taxon>Oceanospirillales</taxon>
        <taxon>Alcanivoracaceae</taxon>
        <taxon>Alcanivorax</taxon>
    </lineage>
</organism>
<dbReference type="PANTHER" id="PTHR11319">
    <property type="entry name" value="G PROTEIN-COUPLED RECEPTOR-RELATED"/>
    <property type="match status" value="1"/>
</dbReference>
<reference evidence="2 3" key="1">
    <citation type="submission" date="2012-09" db="EMBL/GenBank/DDBJ databases">
        <title>Genome Sequence of alkane-degrading Bacterium Alcanivorax sp. 19-m-6.</title>
        <authorList>
            <person name="Lai Q."/>
            <person name="Shao Z."/>
        </authorList>
    </citation>
    <scope>NUCLEOTIDE SEQUENCE [LARGE SCALE GENOMIC DNA]</scope>
    <source>
        <strain evidence="2 3">19-m-6</strain>
    </source>
</reference>
<dbReference type="PANTHER" id="PTHR11319:SF35">
    <property type="entry name" value="OUTER MEMBRANE PROTEIN PMPC-RELATED"/>
    <property type="match status" value="1"/>
</dbReference>
<gene>
    <name evidence="2" type="ORF">Y5S_00096</name>
</gene>
<dbReference type="InterPro" id="IPR011050">
    <property type="entry name" value="Pectin_lyase_fold/virulence"/>
</dbReference>
<dbReference type="RefSeq" id="WP_035229320.1">
    <property type="nucleotide sequence ID" value="NZ_ARXV01000001.1"/>
</dbReference>
<dbReference type="Proteomes" id="UP000029444">
    <property type="component" value="Unassembled WGS sequence"/>
</dbReference>